<feature type="region of interest" description="Disordered" evidence="9">
    <location>
        <begin position="1209"/>
        <end position="1237"/>
    </location>
</feature>
<feature type="domain" description="C2H2-type" evidence="10">
    <location>
        <begin position="470"/>
        <end position="497"/>
    </location>
</feature>
<evidence type="ECO:0000256" key="2">
    <source>
        <dbReference type="ARBA" id="ARBA00022737"/>
    </source>
</evidence>
<feature type="binding site" evidence="8">
    <location>
        <position position="11"/>
    </location>
    <ligand>
        <name>Zn(2+)</name>
        <dbReference type="ChEBI" id="CHEBI:29105"/>
    </ligand>
</feature>
<dbReference type="Proteomes" id="UP001152888">
    <property type="component" value="Unassembled WGS sequence"/>
</dbReference>
<evidence type="ECO:0000256" key="1">
    <source>
        <dbReference type="ARBA" id="ARBA00022723"/>
    </source>
</evidence>
<name>A0A9P0LCN3_ACAOB</name>
<keyword evidence="5" id="KW-0805">Transcription regulation</keyword>
<feature type="region of interest" description="Disordered" evidence="9">
    <location>
        <begin position="253"/>
        <end position="280"/>
    </location>
</feature>
<keyword evidence="6" id="KW-0804">Transcription</keyword>
<feature type="compositionally biased region" description="Basic and acidic residues" evidence="9">
    <location>
        <begin position="826"/>
        <end position="838"/>
    </location>
</feature>
<reference evidence="12" key="1">
    <citation type="submission" date="2022-03" db="EMBL/GenBank/DDBJ databases">
        <authorList>
            <person name="Sayadi A."/>
        </authorList>
    </citation>
    <scope>NUCLEOTIDE SEQUENCE</scope>
</reference>
<feature type="region of interest" description="Disordered" evidence="9">
    <location>
        <begin position="306"/>
        <end position="330"/>
    </location>
</feature>
<evidence type="ECO:0000256" key="3">
    <source>
        <dbReference type="ARBA" id="ARBA00022771"/>
    </source>
</evidence>
<feature type="binding site" evidence="8">
    <location>
        <position position="53"/>
    </location>
    <ligand>
        <name>Zn(2+)</name>
        <dbReference type="ChEBI" id="CHEBI:29105"/>
    </ligand>
</feature>
<keyword evidence="4 8" id="KW-0862">Zinc</keyword>
<dbReference type="PROSITE" id="PS50157">
    <property type="entry name" value="ZINC_FINGER_C2H2_2"/>
    <property type="match status" value="2"/>
</dbReference>
<evidence type="ECO:0000259" key="10">
    <source>
        <dbReference type="PROSITE" id="PS50157"/>
    </source>
</evidence>
<feature type="binding site" evidence="8">
    <location>
        <position position="56"/>
    </location>
    <ligand>
        <name>Zn(2+)</name>
        <dbReference type="ChEBI" id="CHEBI:29105"/>
    </ligand>
</feature>
<feature type="domain" description="C2H2-type" evidence="10">
    <location>
        <begin position="620"/>
        <end position="647"/>
    </location>
</feature>
<dbReference type="SMART" id="SM00355">
    <property type="entry name" value="ZnF_C2H2"/>
    <property type="match status" value="6"/>
</dbReference>
<evidence type="ECO:0000256" key="6">
    <source>
        <dbReference type="ARBA" id="ARBA00023163"/>
    </source>
</evidence>
<feature type="domain" description="ZAD" evidence="11">
    <location>
        <begin position="6"/>
        <end position="80"/>
    </location>
</feature>
<comment type="caution">
    <text evidence="12">The sequence shown here is derived from an EMBL/GenBank/DDBJ whole genome shotgun (WGS) entry which is preliminary data.</text>
</comment>
<dbReference type="Pfam" id="PF13912">
    <property type="entry name" value="zf-C2H2_6"/>
    <property type="match status" value="4"/>
</dbReference>
<feature type="region of interest" description="Disordered" evidence="9">
    <location>
        <begin position="814"/>
        <end position="840"/>
    </location>
</feature>
<keyword evidence="13" id="KW-1185">Reference proteome</keyword>
<evidence type="ECO:0000256" key="4">
    <source>
        <dbReference type="ARBA" id="ARBA00022833"/>
    </source>
</evidence>
<evidence type="ECO:0008006" key="14">
    <source>
        <dbReference type="Google" id="ProtNLM"/>
    </source>
</evidence>
<dbReference type="SUPFAM" id="SSF57716">
    <property type="entry name" value="Glucocorticoid receptor-like (DNA-binding domain)"/>
    <property type="match status" value="1"/>
</dbReference>
<feature type="compositionally biased region" description="Polar residues" evidence="9">
    <location>
        <begin position="306"/>
        <end position="324"/>
    </location>
</feature>
<dbReference type="GO" id="GO:0003700">
    <property type="term" value="F:DNA-binding transcription factor activity"/>
    <property type="evidence" value="ECO:0007669"/>
    <property type="project" value="InterPro"/>
</dbReference>
<proteinExistence type="predicted"/>
<dbReference type="PANTHER" id="PTHR45988">
    <property type="entry name" value="C2H2 TYPE ZINC FINGER TRANSCRIPTION FACTOR FAMILY-RELATED"/>
    <property type="match status" value="1"/>
</dbReference>
<sequence length="1249" mass="139027">MEDVTEVCRLCLEKKTLVWIFDTRINVNDMKNIIHLTTGVEIKREDNVSQKVCGKCVQKAATMYNFRINAQMADIKLKDKYERYVEQKKRNLNAIKSHSSGPNSESSVVIEGNNGVVAKRPQIHPSIVDIFSKHPNIKMSKKCLRFNMLPIVSLAMDEVETYFEKRNIDFHKYAQKVLRSFKKDISAKTVQGGSGSLTNAENNPSKSVVVNPIKIATNDTGYTIISKPHSEMTENGTNVCVDKVNQVKEKLAETEAESSCTNKTMKTTDATPASRISEPDKDVQLEHKLGHIPDDETNICLDQRSQIKPKQSESQFEASSAPQTKETRGDLPALISLNALSEHKHKHTIADKTNICGDHANQVKRKLPEDEDETSKAKEIKLDTPALQINESEQLHHVCDVCKAVRHSLDALNKHKLWHTTQDKTNICEHPSNKKKLSESEIEATAVNKTVKTKDDTDASQINAPGQSRHICDICKTVRHSLSALHKHKRTHTSKDKSNICEDQTNQIKQKLSESEIEATAVNRTVKTKDDTDASQINAPEQWRHICDICKTVRHSLSALNKHKLTHTAEVKINICEDQTNMVKQKLSKSQVEATAVNKTVKSKDDADASQINAPEQSRHICDICKTVRHSLSALNKHKLTHTAEDKINICEDQTNQVKQKLSESEIEATAVNKIVKTKDDTDASQINAPEQSRHICDICNSVRNSQSALKKHKLKHSKCPFCKTRLKSVEEKRKHLKGSCDVRNLKRSCRVPCEVKLEKMELNRSIREKYPQAFTEFPPFPGMEEKNLNRIARDYEESVVNDHKRKRTCDRIVSNGEDSSGAVNDTEKESANDEKTPKVTVDTCKPANLNQCNVNPIADSNLTIETSSFSKNSNSNPEPTEEVYTSVSVVRPIINIKNCSILDYLDPKASDVKLIRDLLLTKTNNQIGSLDQSTQTEYLVNGTVTANQNEITAEFKGLKNMLHFYKIPVVIKHGSFSVSYNTDNTKNEKKNMCLWDNLEPIDVAEVKPIPVPKEASSILQGSSNKALLINPPTESSVAAPVTANPLTNCKNPGNVTNRDARPFVTIETPSTSKEPNRETFTSISMMPTFSATTWNQNSYSNPVSGRHTSSEILQTTASMSGTPTCSSNTIGSLSRGTHVNAIPRHAPHPVLPSTGTFQNFNMQGQVSTLYNNIQLAPASQSSVRMPVLMPQQNIQSIMNQTVNRPYLQGSSANEGISQLQGTSGNPNAGESSIPAPGSIRVKSLYDLT</sequence>
<feature type="compositionally biased region" description="Polar residues" evidence="9">
    <location>
        <begin position="257"/>
        <end position="271"/>
    </location>
</feature>
<feature type="binding site" evidence="8">
    <location>
        <position position="8"/>
    </location>
    <ligand>
        <name>Zn(2+)</name>
        <dbReference type="ChEBI" id="CHEBI:29105"/>
    </ligand>
</feature>
<dbReference type="Pfam" id="PF07776">
    <property type="entry name" value="zf-AD"/>
    <property type="match status" value="1"/>
</dbReference>
<keyword evidence="1 8" id="KW-0479">Metal-binding</keyword>
<dbReference type="PANTHER" id="PTHR45988:SF18">
    <property type="entry name" value="C2H2-TYPE ZINC FINGER FAMILY PROTEIN"/>
    <property type="match status" value="1"/>
</dbReference>
<evidence type="ECO:0000256" key="8">
    <source>
        <dbReference type="PROSITE-ProRule" id="PRU01263"/>
    </source>
</evidence>
<dbReference type="GO" id="GO:0000976">
    <property type="term" value="F:transcription cis-regulatory region binding"/>
    <property type="evidence" value="ECO:0007669"/>
    <property type="project" value="TreeGrafter"/>
</dbReference>
<dbReference type="PROSITE" id="PS51915">
    <property type="entry name" value="ZAD"/>
    <property type="match status" value="1"/>
</dbReference>
<feature type="compositionally biased region" description="Polar residues" evidence="9">
    <location>
        <begin position="1209"/>
        <end position="1231"/>
    </location>
</feature>
<keyword evidence="2" id="KW-0677">Repeat</keyword>
<evidence type="ECO:0000313" key="12">
    <source>
        <dbReference type="EMBL" id="CAH1992889.1"/>
    </source>
</evidence>
<dbReference type="AlphaFoldDB" id="A0A9P0LCN3"/>
<dbReference type="InterPro" id="IPR012934">
    <property type="entry name" value="Znf_AD"/>
</dbReference>
<protein>
    <recommendedName>
        <fullName evidence="14">ZAD domain-containing protein</fullName>
    </recommendedName>
</protein>
<evidence type="ECO:0000256" key="9">
    <source>
        <dbReference type="SAM" id="MobiDB-lite"/>
    </source>
</evidence>
<evidence type="ECO:0000313" key="13">
    <source>
        <dbReference type="Proteomes" id="UP001152888"/>
    </source>
</evidence>
<dbReference type="InterPro" id="IPR013087">
    <property type="entry name" value="Znf_C2H2_type"/>
</dbReference>
<dbReference type="GO" id="GO:0008270">
    <property type="term" value="F:zinc ion binding"/>
    <property type="evidence" value="ECO:0007669"/>
    <property type="project" value="UniProtKB-UniRule"/>
</dbReference>
<evidence type="ECO:0000256" key="7">
    <source>
        <dbReference type="PROSITE-ProRule" id="PRU00042"/>
    </source>
</evidence>
<dbReference type="OrthoDB" id="6784650at2759"/>
<evidence type="ECO:0000259" key="11">
    <source>
        <dbReference type="PROSITE" id="PS51915"/>
    </source>
</evidence>
<organism evidence="12 13">
    <name type="scientific">Acanthoscelides obtectus</name>
    <name type="common">Bean weevil</name>
    <name type="synonym">Bruchus obtectus</name>
    <dbReference type="NCBI Taxonomy" id="200917"/>
    <lineage>
        <taxon>Eukaryota</taxon>
        <taxon>Metazoa</taxon>
        <taxon>Ecdysozoa</taxon>
        <taxon>Arthropoda</taxon>
        <taxon>Hexapoda</taxon>
        <taxon>Insecta</taxon>
        <taxon>Pterygota</taxon>
        <taxon>Neoptera</taxon>
        <taxon>Endopterygota</taxon>
        <taxon>Coleoptera</taxon>
        <taxon>Polyphaga</taxon>
        <taxon>Cucujiformia</taxon>
        <taxon>Chrysomeloidea</taxon>
        <taxon>Chrysomelidae</taxon>
        <taxon>Bruchinae</taxon>
        <taxon>Bruchini</taxon>
        <taxon>Acanthoscelides</taxon>
    </lineage>
</organism>
<accession>A0A9P0LCN3</accession>
<dbReference type="Gene3D" id="3.40.1800.20">
    <property type="match status" value="1"/>
</dbReference>
<gene>
    <name evidence="12" type="ORF">ACAOBT_LOCUS21154</name>
</gene>
<evidence type="ECO:0000256" key="5">
    <source>
        <dbReference type="ARBA" id="ARBA00023015"/>
    </source>
</evidence>
<dbReference type="EMBL" id="CAKOFQ010007158">
    <property type="protein sequence ID" value="CAH1992889.1"/>
    <property type="molecule type" value="Genomic_DNA"/>
</dbReference>
<dbReference type="InterPro" id="IPR044653">
    <property type="entry name" value="AZF1/2/3-like"/>
</dbReference>
<dbReference type="GO" id="GO:0005634">
    <property type="term" value="C:nucleus"/>
    <property type="evidence" value="ECO:0007669"/>
    <property type="project" value="InterPro"/>
</dbReference>
<dbReference type="SMART" id="SM00868">
    <property type="entry name" value="zf-AD"/>
    <property type="match status" value="1"/>
</dbReference>
<keyword evidence="3 7" id="KW-0863">Zinc-finger</keyword>